<reference evidence="3 4" key="2">
    <citation type="journal article" date="2021" name="J. Hered.">
        <title>Feather Gene Expression Elucidates the Developmental Basis of Plumage Iridescence in African Starlings.</title>
        <authorList>
            <person name="Rubenstein D.R."/>
            <person name="Corvelo A."/>
            <person name="MacManes M.D."/>
            <person name="Maia R."/>
            <person name="Narzisi G."/>
            <person name="Rousaki A."/>
            <person name="Vandenabeele P."/>
            <person name="Shawkey M.D."/>
            <person name="Solomon J."/>
        </authorList>
    </citation>
    <scope>NUCLEOTIDE SEQUENCE [LARGE SCALE GENOMIC DNA]</scope>
    <source>
        <strain evidence="3">SS15</strain>
    </source>
</reference>
<feature type="compositionally biased region" description="Polar residues" evidence="1">
    <location>
        <begin position="779"/>
        <end position="795"/>
    </location>
</feature>
<dbReference type="PANTHER" id="PTHR34757">
    <property type="entry name" value="JUNCTIONAL PROTEIN ASSOCIATED WITH CORONARY ARTERY DISEASE"/>
    <property type="match status" value="1"/>
</dbReference>
<dbReference type="Pfam" id="PF15351">
    <property type="entry name" value="JCAD"/>
    <property type="match status" value="1"/>
</dbReference>
<protein>
    <recommendedName>
        <fullName evidence="5">Junctional protein associated with coronary artery disease</fullName>
    </recommendedName>
</protein>
<feature type="region of interest" description="Disordered" evidence="1">
    <location>
        <begin position="514"/>
        <end position="570"/>
    </location>
</feature>
<feature type="compositionally biased region" description="Polar residues" evidence="1">
    <location>
        <begin position="545"/>
        <end position="563"/>
    </location>
</feature>
<sequence>MKASESRADHGADPNSISSCLGMSSLAGSANPSTARPQSRALMGGRVRQSLTLENISEIDVMTIPAKESQLGWSELLEWWKQKLVQPAPMSWAAPEGQEPARLLLDALLPSSCTAWALILPILPILQACLGGSHPRSSGHQKGNGVGIDSHSSIACPCDGSSWKKLSDGTAHNMFSVEDLLISHGYKLSKNPPVSYENRYDGYRHEITGNRSAQRTALNGIEAESRAGAYSKRPLVKTSSSSTESSHGSQGRQAGPGYHHGLQGLSTFHTSEGGVYDKPHLAWSPQPKTDKDLAYWRRRGQDFSVLLGYSQKASVEMKGLAATPGAPRHPKENQLKVGTGSGYVRRSGLQESCEVPRDCKWRSLEVESWNQPKKVGRQMSEGDREKLLQELYSLTLGDNVLSTHSRGKSQSLPRVLSPESMRCVEMPSLTNSNNSLSVTKTPSCPPNRLSVEPAKHHGTGGHVLPLVKPKYGRPLKPPSYELQRQTRAPAETVGFQDHYQKEEPISYLAKVSEPRQDAGIPDSGLEPPVYVPPPSYKSPPHQHVTPHSPSEVPNTNTCTSSDPQGPAERVVPCQRPAMNTFEVGGDPCKDNHFPHGKQSHARRPADHLRSVQYIPFDDPRIRHIKIAPLEGLQGNSNHTENARSPSSGALQERNLEVQYNSAFVDASSLSSSAKGGRTSDSSTHSNRWLAPSIRDQENCALTDQRDNCSATNHSPHNEASTEYTKGKLSVRNSHMDNTCETVTKVKKFEPGTGMQSKKSSKKKMNETIFCLVSIPVKSESNLPDTDRNNNITQSPDKNRFDNNGALQEQSLLSMSSTDLELQALTGSMTNKNELQKQELWRPEEFKQMNDLRFIQPTKHRELKYSGSWPGDQYKDQQTQTSFSEEPESPQFFHDTKPGKPDSSKPLSPQLPGCTASTMGTKQAGSPSNERGCRQSSYSMKGQTHLSQSSNSAFSRTAPSVLQSPSPKAHQSQPVPVQERENGFLSKGDVVKGEPGAPCNSKEPFGQFLLKPVSRRPWDAISELESFNKELQGQEESTSSEEDLESAAAPLQAGAFMQTRESRNEKSSQEPKHGGKSEMVVPEVPVFRSGRVKSKSESWSMGTEHGGEPRSIGSQGSSKPGRSSEGVRPADGSLITEMEMGEAKSRTSKQPVHVGPIKRVLSSSPSSSCHSNPFNNPVLQEMSEDQNYLEFVKLSKGATPTNDKVLERGSVVRLSLTKRNQRCSEPDLRSVGLDVAPELGANNSDHSSGANAVEIPVNESLQARAARILGIDIAVESLLPDDHVGPHPSTSPSNGAQDFESPTIGSTVSNKEGKKEGSYEGRRKCGWTESALFVRAGGRSLYPDECQATHQEASAKPLVTEQVLEQPVSPSQGEDQNLVCKSAAYQHSEKRVRSTSKVIETLQGKLTSPPSRTAMDRLVRMKEVDSVSRMRRLSIKSADSGEEVDEEKLSKVPEERGSKLASSGAVSKRVISLSENGCLGGVDKKKIDRDFSLDTYDPTKVEKV</sequence>
<evidence type="ECO:0000313" key="3">
    <source>
        <dbReference type="EMBL" id="KAI1242625.1"/>
    </source>
</evidence>
<proteinExistence type="predicted"/>
<name>A0A835P6F6_9PASS</name>
<feature type="compositionally biased region" description="Basic and acidic residues" evidence="1">
    <location>
        <begin position="1310"/>
        <end position="1320"/>
    </location>
</feature>
<accession>A0A835P6F6</accession>
<feature type="region of interest" description="Disordered" evidence="1">
    <location>
        <begin position="582"/>
        <end position="607"/>
    </location>
</feature>
<reference evidence="3" key="3">
    <citation type="submission" date="2022-01" db="EMBL/GenBank/DDBJ databases">
        <authorList>
            <person name="Rubenstein D.R."/>
        </authorList>
    </citation>
    <scope>NUCLEOTIDE SEQUENCE</scope>
    <source>
        <strain evidence="3">SS15</strain>
        <tissue evidence="3">Liver</tissue>
    </source>
</reference>
<evidence type="ECO:0000313" key="4">
    <source>
        <dbReference type="Proteomes" id="UP000618051"/>
    </source>
</evidence>
<feature type="region of interest" description="Disordered" evidence="1">
    <location>
        <begin position="779"/>
        <end position="802"/>
    </location>
</feature>
<feature type="compositionally biased region" description="Basic and acidic residues" evidence="1">
    <location>
        <begin position="1059"/>
        <end position="1075"/>
    </location>
</feature>
<feature type="region of interest" description="Disordered" evidence="1">
    <location>
        <begin position="666"/>
        <end position="691"/>
    </location>
</feature>
<comment type="caution">
    <text evidence="2">The sequence shown here is derived from an EMBL/GenBank/DDBJ whole genome shotgun (WGS) entry which is preliminary data.</text>
</comment>
<feature type="region of interest" description="Disordered" evidence="1">
    <location>
        <begin position="453"/>
        <end position="472"/>
    </location>
</feature>
<evidence type="ECO:0008006" key="5">
    <source>
        <dbReference type="Google" id="ProtNLM"/>
    </source>
</evidence>
<feature type="region of interest" description="Disordered" evidence="1">
    <location>
        <begin position="1279"/>
        <end position="1320"/>
    </location>
</feature>
<feature type="compositionally biased region" description="Low complexity" evidence="1">
    <location>
        <begin position="239"/>
        <end position="249"/>
    </location>
</feature>
<reference evidence="2" key="1">
    <citation type="submission" date="2020-10" db="EMBL/GenBank/DDBJ databases">
        <title>Feather gene expression reveals the developmental basis of iridescence in African starlings.</title>
        <authorList>
            <person name="Rubenstein D.R."/>
        </authorList>
    </citation>
    <scope>NUCLEOTIDE SEQUENCE</scope>
    <source>
        <strain evidence="2">SS15</strain>
        <tissue evidence="2">Liver</tissue>
    </source>
</reference>
<feature type="compositionally biased region" description="Polar residues" evidence="1">
    <location>
        <begin position="914"/>
        <end position="974"/>
    </location>
</feature>
<keyword evidence="4" id="KW-1185">Reference proteome</keyword>
<evidence type="ECO:0000313" key="2">
    <source>
        <dbReference type="EMBL" id="KAG0134591.1"/>
    </source>
</evidence>
<feature type="region of interest" description="Disordered" evidence="1">
    <location>
        <begin position="1435"/>
        <end position="1465"/>
    </location>
</feature>
<dbReference type="GO" id="GO:0005912">
    <property type="term" value="C:adherens junction"/>
    <property type="evidence" value="ECO:0007669"/>
    <property type="project" value="TreeGrafter"/>
</dbReference>
<feature type="compositionally biased region" description="Basic and acidic residues" evidence="1">
    <location>
        <begin position="893"/>
        <end position="902"/>
    </location>
</feature>
<dbReference type="EMBL" id="JADDUC010000004">
    <property type="protein sequence ID" value="KAG0134591.1"/>
    <property type="molecule type" value="Genomic_DNA"/>
</dbReference>
<dbReference type="Proteomes" id="UP000618051">
    <property type="component" value="Unassembled WGS sequence"/>
</dbReference>
<dbReference type="GO" id="GO:0032587">
    <property type="term" value="C:ruffle membrane"/>
    <property type="evidence" value="ECO:0007669"/>
    <property type="project" value="TreeGrafter"/>
</dbReference>
<dbReference type="GO" id="GO:1903589">
    <property type="term" value="P:positive regulation of blood vessel endothelial cell proliferation involved in sprouting angiogenesis"/>
    <property type="evidence" value="ECO:0007669"/>
    <property type="project" value="TreeGrafter"/>
</dbReference>
<feature type="region of interest" description="Disordered" evidence="1">
    <location>
        <begin position="862"/>
        <end position="1011"/>
    </location>
</feature>
<dbReference type="InterPro" id="IPR028221">
    <property type="entry name" value="JCAD"/>
</dbReference>
<dbReference type="OrthoDB" id="8669630at2759"/>
<evidence type="ECO:0000256" key="1">
    <source>
        <dbReference type="SAM" id="MobiDB-lite"/>
    </source>
</evidence>
<feature type="compositionally biased region" description="Basic and acidic residues" evidence="1">
    <location>
        <begin position="1446"/>
        <end position="1457"/>
    </location>
</feature>
<feature type="region of interest" description="Disordered" evidence="1">
    <location>
        <begin position="1024"/>
        <end position="1132"/>
    </location>
</feature>
<gene>
    <name evidence="3" type="ORF">IHE44_0000161</name>
    <name evidence="2" type="ORF">IHE44_007852</name>
</gene>
<feature type="compositionally biased region" description="Polar residues" evidence="1">
    <location>
        <begin position="1111"/>
        <end position="1120"/>
    </location>
</feature>
<dbReference type="PANTHER" id="PTHR34757:SF1">
    <property type="entry name" value="JUNCTIONAL CADHERIN 5-ASSOCIATED PROTEIN"/>
    <property type="match status" value="1"/>
</dbReference>
<dbReference type="EMBL" id="JADDUC020000001">
    <property type="protein sequence ID" value="KAI1242625.1"/>
    <property type="molecule type" value="Genomic_DNA"/>
</dbReference>
<feature type="region of interest" description="Disordered" evidence="1">
    <location>
        <begin position="229"/>
        <end position="271"/>
    </location>
</feature>
<organism evidence="2">
    <name type="scientific">Lamprotornis superbus</name>
    <dbReference type="NCBI Taxonomy" id="245042"/>
    <lineage>
        <taxon>Eukaryota</taxon>
        <taxon>Metazoa</taxon>
        <taxon>Chordata</taxon>
        <taxon>Craniata</taxon>
        <taxon>Vertebrata</taxon>
        <taxon>Euteleostomi</taxon>
        <taxon>Archelosauria</taxon>
        <taxon>Archosauria</taxon>
        <taxon>Dinosauria</taxon>
        <taxon>Saurischia</taxon>
        <taxon>Theropoda</taxon>
        <taxon>Coelurosauria</taxon>
        <taxon>Aves</taxon>
        <taxon>Neognathae</taxon>
        <taxon>Neoaves</taxon>
        <taxon>Telluraves</taxon>
        <taxon>Australaves</taxon>
        <taxon>Passeriformes</taxon>
        <taxon>Sturnidae</taxon>
        <taxon>Lamprotornis</taxon>
    </lineage>
</organism>